<keyword evidence="2" id="KW-0732">Signal</keyword>
<gene>
    <name evidence="3" type="ORF">PHYEVI_LOCUS3591</name>
</gene>
<accession>A0A9N9XMF2</accession>
<evidence type="ECO:0000313" key="3">
    <source>
        <dbReference type="EMBL" id="CAG9857182.1"/>
    </source>
</evidence>
<feature type="region of interest" description="Disordered" evidence="1">
    <location>
        <begin position="138"/>
        <end position="158"/>
    </location>
</feature>
<evidence type="ECO:0000256" key="1">
    <source>
        <dbReference type="SAM" id="MobiDB-lite"/>
    </source>
</evidence>
<reference evidence="3" key="1">
    <citation type="submission" date="2022-01" db="EMBL/GenBank/DDBJ databases">
        <authorList>
            <person name="King R."/>
        </authorList>
    </citation>
    <scope>NUCLEOTIDE SEQUENCE</scope>
</reference>
<feature type="compositionally biased region" description="Low complexity" evidence="1">
    <location>
        <begin position="146"/>
        <end position="158"/>
    </location>
</feature>
<dbReference type="AlphaFoldDB" id="A0A9N9XMF2"/>
<keyword evidence="4" id="KW-1185">Reference proteome</keyword>
<proteinExistence type="predicted"/>
<dbReference type="EMBL" id="OU900106">
    <property type="protein sequence ID" value="CAG9857182.1"/>
    <property type="molecule type" value="Genomic_DNA"/>
</dbReference>
<protein>
    <submittedName>
        <fullName evidence="3">Uncharacterized protein</fullName>
    </submittedName>
</protein>
<feature type="chain" id="PRO_5040300636" evidence="2">
    <location>
        <begin position="18"/>
        <end position="320"/>
    </location>
</feature>
<name>A0A9N9XMF2_PHYSR</name>
<sequence>MRLFYITILSCAIVAQAEKPKGKRTTVDTHQGFSPQYSQAQYQQAAREQPEYLTQSLQQYYQQPEATQAQAVAYQPSPKFAAASAAQSPKYTYTQQPKQQVHYSSAADVSSFSYSSPVVSYNNLGLLQQLAGKGASSQDVPVSYTPSAQPSKQQYQPQPKLQYVSAPKVQYTSAPVQYSAPAKPQYKTQPAAVAVNAYSASNAAPNYEEIYQQIAQKASYAAPEQQPQAYSPQQKFVYTQADPRLVYQLAKGQQPGQEEAYSAAPSQQYSFQLPQEVENQHQQHQQLVYAQPAQAQQHQYYTVGAQSAQSAQAKGNVQYA</sequence>
<evidence type="ECO:0000313" key="4">
    <source>
        <dbReference type="Proteomes" id="UP001153712"/>
    </source>
</evidence>
<dbReference type="OrthoDB" id="6778682at2759"/>
<dbReference type="Proteomes" id="UP001153712">
    <property type="component" value="Chromosome 13"/>
</dbReference>
<feature type="signal peptide" evidence="2">
    <location>
        <begin position="1"/>
        <end position="17"/>
    </location>
</feature>
<evidence type="ECO:0000256" key="2">
    <source>
        <dbReference type="SAM" id="SignalP"/>
    </source>
</evidence>
<organism evidence="3 4">
    <name type="scientific">Phyllotreta striolata</name>
    <name type="common">Striped flea beetle</name>
    <name type="synonym">Crioceris striolata</name>
    <dbReference type="NCBI Taxonomy" id="444603"/>
    <lineage>
        <taxon>Eukaryota</taxon>
        <taxon>Metazoa</taxon>
        <taxon>Ecdysozoa</taxon>
        <taxon>Arthropoda</taxon>
        <taxon>Hexapoda</taxon>
        <taxon>Insecta</taxon>
        <taxon>Pterygota</taxon>
        <taxon>Neoptera</taxon>
        <taxon>Endopterygota</taxon>
        <taxon>Coleoptera</taxon>
        <taxon>Polyphaga</taxon>
        <taxon>Cucujiformia</taxon>
        <taxon>Chrysomeloidea</taxon>
        <taxon>Chrysomelidae</taxon>
        <taxon>Galerucinae</taxon>
        <taxon>Alticini</taxon>
        <taxon>Phyllotreta</taxon>
    </lineage>
</organism>